<keyword evidence="5 6" id="KW-0472">Membrane</keyword>
<evidence type="ECO:0000256" key="4">
    <source>
        <dbReference type="ARBA" id="ARBA00022989"/>
    </source>
</evidence>
<feature type="transmembrane region" description="Helical" evidence="6">
    <location>
        <begin position="15"/>
        <end position="36"/>
    </location>
</feature>
<dbReference type="PANTHER" id="PTHR45649">
    <property type="entry name" value="AMINO-ACID PERMEASE BAT1"/>
    <property type="match status" value="1"/>
</dbReference>
<dbReference type="PANTHER" id="PTHR45649:SF14">
    <property type="entry name" value="GABA PERMEASE"/>
    <property type="match status" value="1"/>
</dbReference>
<dbReference type="GO" id="GO:0016020">
    <property type="term" value="C:membrane"/>
    <property type="evidence" value="ECO:0007669"/>
    <property type="project" value="UniProtKB-SubCell"/>
</dbReference>
<dbReference type="InterPro" id="IPR002293">
    <property type="entry name" value="AA/rel_permease1"/>
</dbReference>
<reference evidence="7" key="1">
    <citation type="submission" date="2023-04" db="EMBL/GenBank/DDBJ databases">
        <title>Black Yeasts Isolated from many extreme environments.</title>
        <authorList>
            <person name="Coleine C."/>
            <person name="Stajich J.E."/>
            <person name="Selbmann L."/>
        </authorList>
    </citation>
    <scope>NUCLEOTIDE SEQUENCE</scope>
    <source>
        <strain evidence="7">CCFEE 5312</strain>
    </source>
</reference>
<evidence type="ECO:0000256" key="3">
    <source>
        <dbReference type="ARBA" id="ARBA00022692"/>
    </source>
</evidence>
<keyword evidence="4 6" id="KW-1133">Transmembrane helix</keyword>
<evidence type="ECO:0000256" key="2">
    <source>
        <dbReference type="ARBA" id="ARBA00022448"/>
    </source>
</evidence>
<accession>A0AAJ0DDR0</accession>
<organism evidence="7 8">
    <name type="scientific">Extremus antarcticus</name>
    <dbReference type="NCBI Taxonomy" id="702011"/>
    <lineage>
        <taxon>Eukaryota</taxon>
        <taxon>Fungi</taxon>
        <taxon>Dikarya</taxon>
        <taxon>Ascomycota</taxon>
        <taxon>Pezizomycotina</taxon>
        <taxon>Dothideomycetes</taxon>
        <taxon>Dothideomycetidae</taxon>
        <taxon>Mycosphaerellales</taxon>
        <taxon>Extremaceae</taxon>
        <taxon>Extremus</taxon>
    </lineage>
</organism>
<dbReference type="GO" id="GO:0022857">
    <property type="term" value="F:transmembrane transporter activity"/>
    <property type="evidence" value="ECO:0007669"/>
    <property type="project" value="InterPro"/>
</dbReference>
<evidence type="ECO:0000256" key="6">
    <source>
        <dbReference type="SAM" id="Phobius"/>
    </source>
</evidence>
<keyword evidence="3 6" id="KW-0812">Transmembrane</keyword>
<dbReference type="Pfam" id="PF13520">
    <property type="entry name" value="AA_permease_2"/>
    <property type="match status" value="1"/>
</dbReference>
<keyword evidence="2" id="KW-0813">Transport</keyword>
<proteinExistence type="predicted"/>
<feature type="transmembrane region" description="Helical" evidence="6">
    <location>
        <begin position="68"/>
        <end position="89"/>
    </location>
</feature>
<evidence type="ECO:0000256" key="5">
    <source>
        <dbReference type="ARBA" id="ARBA00023136"/>
    </source>
</evidence>
<evidence type="ECO:0000256" key="1">
    <source>
        <dbReference type="ARBA" id="ARBA00004141"/>
    </source>
</evidence>
<sequence length="107" mass="11521">MADETKNAERTVPQAMWMFTALSGVVAFIFIVVLLFCLGDVDLVSNTPTGLPIIETLYEATGSKAGTVFMMLCIYVIIGASQFNILASVSRLAWAFAKDGGLPFSHP</sequence>
<evidence type="ECO:0008006" key="9">
    <source>
        <dbReference type="Google" id="ProtNLM"/>
    </source>
</evidence>
<protein>
    <recommendedName>
        <fullName evidence="9">Amino acid permease</fullName>
    </recommendedName>
</protein>
<evidence type="ECO:0000313" key="7">
    <source>
        <dbReference type="EMBL" id="KAK3048171.1"/>
    </source>
</evidence>
<dbReference type="Proteomes" id="UP001271007">
    <property type="component" value="Unassembled WGS sequence"/>
</dbReference>
<evidence type="ECO:0000313" key="8">
    <source>
        <dbReference type="Proteomes" id="UP001271007"/>
    </source>
</evidence>
<keyword evidence="8" id="KW-1185">Reference proteome</keyword>
<dbReference type="AlphaFoldDB" id="A0AAJ0DDR0"/>
<name>A0AAJ0DDR0_9PEZI</name>
<comment type="caution">
    <text evidence="7">The sequence shown here is derived from an EMBL/GenBank/DDBJ whole genome shotgun (WGS) entry which is preliminary data.</text>
</comment>
<gene>
    <name evidence="7" type="ORF">LTR09_010510</name>
</gene>
<comment type="subcellular location">
    <subcellularLocation>
        <location evidence="1">Membrane</location>
        <topology evidence="1">Multi-pass membrane protein</topology>
    </subcellularLocation>
</comment>
<dbReference type="Gene3D" id="1.20.1740.10">
    <property type="entry name" value="Amino acid/polyamine transporter I"/>
    <property type="match status" value="1"/>
</dbReference>
<dbReference type="EMBL" id="JAWDJX010000052">
    <property type="protein sequence ID" value="KAK3048171.1"/>
    <property type="molecule type" value="Genomic_DNA"/>
</dbReference>